<reference evidence="2 3" key="1">
    <citation type="journal article" date="2014" name="Int. J. Syst. Evol. Microbiol.">
        <title>Carboxylicivirga gen. nov. in the family Marinilabiliaceae with two novel species, Carboxylicivirga mesophila sp. nov. and Carboxylicivirga taeanensis sp. nov., and reclassification of Cytophaga fermentans as Saccharicrinis fermentans gen. nov., comb. nov.</title>
        <authorList>
            <person name="Yang S.H."/>
            <person name="Seo H.S."/>
            <person name="Woo J.H."/>
            <person name="Oh H.M."/>
            <person name="Jang H."/>
            <person name="Lee J.H."/>
            <person name="Kim S.J."/>
            <person name="Kwon K.K."/>
        </authorList>
    </citation>
    <scope>NUCLEOTIDE SEQUENCE [LARGE SCALE GENOMIC DNA]</scope>
    <source>
        <strain evidence="2 3">JCM 18290</strain>
    </source>
</reference>
<feature type="transmembrane region" description="Helical" evidence="1">
    <location>
        <begin position="6"/>
        <end position="22"/>
    </location>
</feature>
<keyword evidence="1" id="KW-0472">Membrane</keyword>
<organism evidence="2 3">
    <name type="scientific">Carboxylicivirga mesophila</name>
    <dbReference type="NCBI Taxonomy" id="1166478"/>
    <lineage>
        <taxon>Bacteria</taxon>
        <taxon>Pseudomonadati</taxon>
        <taxon>Bacteroidota</taxon>
        <taxon>Bacteroidia</taxon>
        <taxon>Marinilabiliales</taxon>
        <taxon>Marinilabiliaceae</taxon>
        <taxon>Carboxylicivirga</taxon>
    </lineage>
</organism>
<keyword evidence="3" id="KW-1185">Reference proteome</keyword>
<feature type="transmembrane region" description="Helical" evidence="1">
    <location>
        <begin position="82"/>
        <end position="105"/>
    </location>
</feature>
<feature type="transmembrane region" description="Helical" evidence="1">
    <location>
        <begin position="235"/>
        <end position="264"/>
    </location>
</feature>
<feature type="transmembrane region" description="Helical" evidence="1">
    <location>
        <begin position="117"/>
        <end position="134"/>
    </location>
</feature>
<feature type="transmembrane region" description="Helical" evidence="1">
    <location>
        <begin position="378"/>
        <end position="398"/>
    </location>
</feature>
<accession>A0ABS5KAW9</accession>
<sequence length="460" mass="52122">MPFEQISKLGLLVFLILGFYYYQSNKLYALFGLLVISFGLNAFTALAGTLWFPYKVVMFATTLFVFNRGGNNREVTGLLQPYYILIILSVVVAWVTAPSVPGVTFLQGPTMRPIVQAYTYVTMALTVPFIVAIITTKARLQWSLKLYYLLSEIIIAIGLIHFVFITLGLPFIPILRPGGAANEFAGFGIEGMFINRIYGLSGEPKTLATFILPYIFISFYNYIEGNYNRNKQFHLIALLISFIVMVYTFSSAILISTGLGLIIIPYLFRHRFGSRILQYSMILGIVGYLFSQSGDSFTANSNQISYNEEKSLNMMDVLYERSFGRVEEEKDERFESVALNYITENAPEFLLTGFGLGMYNYHLPLPKHGRGVEPIDSGWVVILMDLGILGFLFFFSVYRYVNRLKNYNKTYNDVILNSYLIGTVVGFLTHIGNNGLYQIFLFLGLSVAAYRVIQQQDIAR</sequence>
<evidence type="ECO:0000313" key="3">
    <source>
        <dbReference type="Proteomes" id="UP000721861"/>
    </source>
</evidence>
<dbReference type="RefSeq" id="WP_212228603.1">
    <property type="nucleotide sequence ID" value="NZ_JAGUCN010000013.1"/>
</dbReference>
<feature type="transmembrane region" description="Helical" evidence="1">
    <location>
        <begin position="206"/>
        <end position="223"/>
    </location>
</feature>
<feature type="transmembrane region" description="Helical" evidence="1">
    <location>
        <begin position="146"/>
        <end position="168"/>
    </location>
</feature>
<evidence type="ECO:0008006" key="4">
    <source>
        <dbReference type="Google" id="ProtNLM"/>
    </source>
</evidence>
<name>A0ABS5KAW9_9BACT</name>
<keyword evidence="1" id="KW-0812">Transmembrane</keyword>
<dbReference type="EMBL" id="JAGUCN010000013">
    <property type="protein sequence ID" value="MBS2212121.1"/>
    <property type="molecule type" value="Genomic_DNA"/>
</dbReference>
<protein>
    <recommendedName>
        <fullName evidence="4">O-antigen polymerase</fullName>
    </recommendedName>
</protein>
<feature type="transmembrane region" description="Helical" evidence="1">
    <location>
        <begin position="435"/>
        <end position="453"/>
    </location>
</feature>
<keyword evidence="1" id="KW-1133">Transmembrane helix</keyword>
<proteinExistence type="predicted"/>
<dbReference type="Proteomes" id="UP000721861">
    <property type="component" value="Unassembled WGS sequence"/>
</dbReference>
<feature type="transmembrane region" description="Helical" evidence="1">
    <location>
        <begin position="276"/>
        <end position="293"/>
    </location>
</feature>
<feature type="transmembrane region" description="Helical" evidence="1">
    <location>
        <begin position="27"/>
        <end position="46"/>
    </location>
</feature>
<gene>
    <name evidence="2" type="ORF">KEM09_11945</name>
</gene>
<feature type="transmembrane region" description="Helical" evidence="1">
    <location>
        <begin position="410"/>
        <end position="429"/>
    </location>
</feature>
<comment type="caution">
    <text evidence="2">The sequence shown here is derived from an EMBL/GenBank/DDBJ whole genome shotgun (WGS) entry which is preliminary data.</text>
</comment>
<evidence type="ECO:0000313" key="2">
    <source>
        <dbReference type="EMBL" id="MBS2212121.1"/>
    </source>
</evidence>
<evidence type="ECO:0000256" key="1">
    <source>
        <dbReference type="SAM" id="Phobius"/>
    </source>
</evidence>